<organism evidence="2 3">
    <name type="scientific">Rhizoctonia solani</name>
    <dbReference type="NCBI Taxonomy" id="456999"/>
    <lineage>
        <taxon>Eukaryota</taxon>
        <taxon>Fungi</taxon>
        <taxon>Dikarya</taxon>
        <taxon>Basidiomycota</taxon>
        <taxon>Agaricomycotina</taxon>
        <taxon>Agaricomycetes</taxon>
        <taxon>Cantharellales</taxon>
        <taxon>Ceratobasidiaceae</taxon>
        <taxon>Rhizoctonia</taxon>
    </lineage>
</organism>
<feature type="region of interest" description="Disordered" evidence="1">
    <location>
        <begin position="74"/>
        <end position="110"/>
    </location>
</feature>
<dbReference type="Proteomes" id="UP000663831">
    <property type="component" value="Unassembled WGS sequence"/>
</dbReference>
<proteinExistence type="predicted"/>
<dbReference type="OrthoDB" id="3200438at2759"/>
<feature type="compositionally biased region" description="Basic and acidic residues" evidence="1">
    <location>
        <begin position="12"/>
        <end position="27"/>
    </location>
</feature>
<dbReference type="EMBL" id="CAJMWV010000455">
    <property type="protein sequence ID" value="CAE6396904.1"/>
    <property type="molecule type" value="Genomic_DNA"/>
</dbReference>
<evidence type="ECO:0000313" key="2">
    <source>
        <dbReference type="EMBL" id="CAE6396904.1"/>
    </source>
</evidence>
<evidence type="ECO:0000313" key="3">
    <source>
        <dbReference type="Proteomes" id="UP000663831"/>
    </source>
</evidence>
<gene>
    <name evidence="2" type="ORF">RDB_LOCUS12114</name>
</gene>
<reference evidence="2" key="1">
    <citation type="submission" date="2021-01" db="EMBL/GenBank/DDBJ databases">
        <authorList>
            <person name="Kaushik A."/>
        </authorList>
    </citation>
    <scope>NUCLEOTIDE SEQUENCE</scope>
    <source>
        <strain evidence="2">AG3-1AP</strain>
    </source>
</reference>
<protein>
    <submittedName>
        <fullName evidence="2">Uncharacterized protein</fullName>
    </submittedName>
</protein>
<sequence length="158" mass="18007">MDAMNIIPPRPLGDRKRTWDEEEYEPSKKRTFWIRERPQVTELEYPIIQQVQNLTLGTQGNDVQMIMDEPKPVFLPPSPVSRPISPLPAMHSTSTFYPPINHPGTSTQPTTATITPELTRSSDPTQVSSNLKKRFALGPRADCQRCLTRESGHYGHWL</sequence>
<comment type="caution">
    <text evidence="2">The sequence shown here is derived from an EMBL/GenBank/DDBJ whole genome shotgun (WGS) entry which is preliminary data.</text>
</comment>
<name>A0A8H2WLG3_9AGAM</name>
<evidence type="ECO:0000256" key="1">
    <source>
        <dbReference type="SAM" id="MobiDB-lite"/>
    </source>
</evidence>
<accession>A0A8H2WLG3</accession>
<dbReference type="AlphaFoldDB" id="A0A8H2WLG3"/>
<feature type="region of interest" description="Disordered" evidence="1">
    <location>
        <begin position="1"/>
        <end position="27"/>
    </location>
</feature>